<dbReference type="eggNOG" id="COG0134">
    <property type="taxonomic scope" value="Bacteria"/>
</dbReference>
<dbReference type="CDD" id="cd00331">
    <property type="entry name" value="IGPS"/>
    <property type="match status" value="1"/>
</dbReference>
<dbReference type="FunFam" id="3.20.20.70:FF:000024">
    <property type="entry name" value="Indole-3-glycerol phosphate synthase"/>
    <property type="match status" value="1"/>
</dbReference>
<evidence type="ECO:0000256" key="5">
    <source>
        <dbReference type="ARBA" id="ARBA00022822"/>
    </source>
</evidence>
<gene>
    <name evidence="8" type="primary">trpC</name>
    <name evidence="10" type="ORF">NB231_13441</name>
</gene>
<dbReference type="InterPro" id="IPR045186">
    <property type="entry name" value="Indole-3-glycerol_P_synth"/>
</dbReference>
<dbReference type="GO" id="GO:0000162">
    <property type="term" value="P:L-tryptophan biosynthetic process"/>
    <property type="evidence" value="ECO:0007669"/>
    <property type="project" value="UniProtKB-UniRule"/>
</dbReference>
<comment type="catalytic activity">
    <reaction evidence="1 8">
        <text>1-(2-carboxyphenylamino)-1-deoxy-D-ribulose 5-phosphate + H(+) = (1S,2R)-1-C-(indol-3-yl)glycerol 3-phosphate + CO2 + H2O</text>
        <dbReference type="Rhea" id="RHEA:23476"/>
        <dbReference type="ChEBI" id="CHEBI:15377"/>
        <dbReference type="ChEBI" id="CHEBI:15378"/>
        <dbReference type="ChEBI" id="CHEBI:16526"/>
        <dbReference type="ChEBI" id="CHEBI:58613"/>
        <dbReference type="ChEBI" id="CHEBI:58866"/>
        <dbReference type="EC" id="4.1.1.48"/>
    </reaction>
</comment>
<name>A4BSE1_9GAMM</name>
<evidence type="ECO:0000256" key="3">
    <source>
        <dbReference type="ARBA" id="ARBA00022605"/>
    </source>
</evidence>
<dbReference type="SUPFAM" id="SSF51366">
    <property type="entry name" value="Ribulose-phoshate binding barrel"/>
    <property type="match status" value="1"/>
</dbReference>
<dbReference type="HOGENOM" id="CLU_034247_2_0_6"/>
<evidence type="ECO:0000313" key="11">
    <source>
        <dbReference type="Proteomes" id="UP000003374"/>
    </source>
</evidence>
<dbReference type="OrthoDB" id="9804217at2"/>
<comment type="pathway">
    <text evidence="2 8">Amino-acid biosynthesis; L-tryptophan biosynthesis; L-tryptophan from chorismate: step 4/5.</text>
</comment>
<accession>A4BSE1</accession>
<keyword evidence="6 8" id="KW-0057">Aromatic amino acid biosynthesis</keyword>
<dbReference type="NCBIfam" id="NF001377">
    <property type="entry name" value="PRK00278.2-4"/>
    <property type="match status" value="1"/>
</dbReference>
<evidence type="ECO:0000313" key="10">
    <source>
        <dbReference type="EMBL" id="EAR21401.1"/>
    </source>
</evidence>
<dbReference type="Pfam" id="PF00218">
    <property type="entry name" value="IGPS"/>
    <property type="match status" value="1"/>
</dbReference>
<protein>
    <recommendedName>
        <fullName evidence="8">Indole-3-glycerol phosphate synthase</fullName>
        <shortName evidence="8">IGPS</shortName>
        <ecNumber evidence="8">4.1.1.48</ecNumber>
    </recommendedName>
</protein>
<evidence type="ECO:0000256" key="1">
    <source>
        <dbReference type="ARBA" id="ARBA00001633"/>
    </source>
</evidence>
<keyword evidence="3 8" id="KW-0028">Amino-acid biosynthesis</keyword>
<dbReference type="GO" id="GO:0004425">
    <property type="term" value="F:indole-3-glycerol-phosphate synthase activity"/>
    <property type="evidence" value="ECO:0007669"/>
    <property type="project" value="UniProtKB-UniRule"/>
</dbReference>
<dbReference type="NCBIfam" id="NF001373">
    <property type="entry name" value="PRK00278.1-6"/>
    <property type="match status" value="1"/>
</dbReference>
<dbReference type="STRING" id="314278.NB231_13441"/>
<dbReference type="EMBL" id="AAOF01000009">
    <property type="protein sequence ID" value="EAR21401.1"/>
    <property type="molecule type" value="Genomic_DNA"/>
</dbReference>
<evidence type="ECO:0000256" key="6">
    <source>
        <dbReference type="ARBA" id="ARBA00023141"/>
    </source>
</evidence>
<keyword evidence="7 8" id="KW-0456">Lyase</keyword>
<reference evidence="10 11" key="1">
    <citation type="submission" date="2006-02" db="EMBL/GenBank/DDBJ databases">
        <authorList>
            <person name="Waterbury J."/>
            <person name="Ferriera S."/>
            <person name="Johnson J."/>
            <person name="Kravitz S."/>
            <person name="Halpern A."/>
            <person name="Remington K."/>
            <person name="Beeson K."/>
            <person name="Tran B."/>
            <person name="Rogers Y.-H."/>
            <person name="Friedman R."/>
            <person name="Venter J.C."/>
        </authorList>
    </citation>
    <scope>NUCLEOTIDE SEQUENCE [LARGE SCALE GENOMIC DNA]</scope>
    <source>
        <strain evidence="10 11">Nb-231</strain>
    </source>
</reference>
<keyword evidence="4 8" id="KW-0210">Decarboxylase</keyword>
<evidence type="ECO:0000256" key="4">
    <source>
        <dbReference type="ARBA" id="ARBA00022793"/>
    </source>
</evidence>
<keyword evidence="5 8" id="KW-0822">Tryptophan biosynthesis</keyword>
<dbReference type="HAMAP" id="MF_00134_B">
    <property type="entry name" value="IGPS_B"/>
    <property type="match status" value="1"/>
</dbReference>
<dbReference type="PANTHER" id="PTHR22854">
    <property type="entry name" value="TRYPTOPHAN BIOSYNTHESIS PROTEIN"/>
    <property type="match status" value="1"/>
</dbReference>
<dbReference type="EC" id="4.1.1.48" evidence="8"/>
<dbReference type="InterPro" id="IPR001468">
    <property type="entry name" value="Indole-3-GlycerolPSynthase_CS"/>
</dbReference>
<dbReference type="UniPathway" id="UPA00035">
    <property type="reaction ID" value="UER00043"/>
</dbReference>
<dbReference type="GO" id="GO:0004640">
    <property type="term" value="F:phosphoribosylanthranilate isomerase activity"/>
    <property type="evidence" value="ECO:0007669"/>
    <property type="project" value="TreeGrafter"/>
</dbReference>
<proteinExistence type="inferred from homology"/>
<comment type="caution">
    <text evidence="10">The sequence shown here is derived from an EMBL/GenBank/DDBJ whole genome shotgun (WGS) entry which is preliminary data.</text>
</comment>
<sequence length="270" mass="29725">MGIPSDTPDVLRKILRRKAEIIAERSEQLGLKAFSERVEHAPAPRGFLTALRREVDAGRPGIIAELKKASPSKGVLRAQFDVTSIARSYHRAGATCLSVLTDEDFFQGCDADLQIARSASTLPTLRKDFIIDAYQVYESRALGADCILLIVAALGDATLLELYILARELGMDVLVEVHSEQELERALALHPRMIGINNRDLHSFETDIETTLRLREKVPSDVLLVTESGILTAEEVAHMRAHGVHCFLIGEACMRMPDPGEKLQALFGTG</sequence>
<organism evidence="10 11">
    <name type="scientific">Nitrococcus mobilis Nb-231</name>
    <dbReference type="NCBI Taxonomy" id="314278"/>
    <lineage>
        <taxon>Bacteria</taxon>
        <taxon>Pseudomonadati</taxon>
        <taxon>Pseudomonadota</taxon>
        <taxon>Gammaproteobacteria</taxon>
        <taxon>Chromatiales</taxon>
        <taxon>Ectothiorhodospiraceae</taxon>
        <taxon>Nitrococcus</taxon>
    </lineage>
</organism>
<dbReference type="AlphaFoldDB" id="A4BSE1"/>
<dbReference type="Gene3D" id="3.20.20.70">
    <property type="entry name" value="Aldolase class I"/>
    <property type="match status" value="1"/>
</dbReference>
<dbReference type="InterPro" id="IPR013798">
    <property type="entry name" value="Indole-3-glycerol_P_synth_dom"/>
</dbReference>
<dbReference type="RefSeq" id="WP_005003465.1">
    <property type="nucleotide sequence ID" value="NZ_CH672427.1"/>
</dbReference>
<comment type="similarity">
    <text evidence="8">Belongs to the TrpC family.</text>
</comment>
<feature type="domain" description="Indole-3-glycerol phosphate synthase" evidence="9">
    <location>
        <begin position="11"/>
        <end position="266"/>
    </location>
</feature>
<dbReference type="InterPro" id="IPR011060">
    <property type="entry name" value="RibuloseP-bd_barrel"/>
</dbReference>
<dbReference type="PANTHER" id="PTHR22854:SF2">
    <property type="entry name" value="INDOLE-3-GLYCEROL-PHOSPHATE SYNTHASE"/>
    <property type="match status" value="1"/>
</dbReference>
<dbReference type="InterPro" id="IPR013785">
    <property type="entry name" value="Aldolase_TIM"/>
</dbReference>
<evidence type="ECO:0000256" key="8">
    <source>
        <dbReference type="HAMAP-Rule" id="MF_00134"/>
    </source>
</evidence>
<evidence type="ECO:0000256" key="2">
    <source>
        <dbReference type="ARBA" id="ARBA00004696"/>
    </source>
</evidence>
<dbReference type="Proteomes" id="UP000003374">
    <property type="component" value="Unassembled WGS sequence"/>
</dbReference>
<evidence type="ECO:0000259" key="9">
    <source>
        <dbReference type="Pfam" id="PF00218"/>
    </source>
</evidence>
<keyword evidence="11" id="KW-1185">Reference proteome</keyword>
<evidence type="ECO:0000256" key="7">
    <source>
        <dbReference type="ARBA" id="ARBA00023239"/>
    </source>
</evidence>
<dbReference type="PROSITE" id="PS00614">
    <property type="entry name" value="IGPS"/>
    <property type="match status" value="1"/>
</dbReference>